<feature type="non-terminal residue" evidence="2">
    <location>
        <position position="775"/>
    </location>
</feature>
<dbReference type="Gene3D" id="1.25.40.10">
    <property type="entry name" value="Tetratricopeptide repeat domain"/>
    <property type="match status" value="2"/>
</dbReference>
<dbReference type="SUPFAM" id="SSF48452">
    <property type="entry name" value="TPR-like"/>
    <property type="match status" value="2"/>
</dbReference>
<proteinExistence type="predicted"/>
<keyword evidence="1" id="KW-0802">TPR repeat</keyword>
<dbReference type="SMART" id="SM00028">
    <property type="entry name" value="TPR"/>
    <property type="match status" value="7"/>
</dbReference>
<feature type="repeat" description="TPR" evidence="1">
    <location>
        <begin position="613"/>
        <end position="646"/>
    </location>
</feature>
<accession>A0A5C7VVD6</accession>
<dbReference type="AlphaFoldDB" id="A0A5C7VVD6"/>
<dbReference type="PANTHER" id="PTHR10098">
    <property type="entry name" value="RAPSYN-RELATED"/>
    <property type="match status" value="1"/>
</dbReference>
<dbReference type="PROSITE" id="PS50005">
    <property type="entry name" value="TPR"/>
    <property type="match status" value="2"/>
</dbReference>
<organism evidence="2 3">
    <name type="scientific">Nitrosomonas oligotropha</name>
    <dbReference type="NCBI Taxonomy" id="42354"/>
    <lineage>
        <taxon>Bacteria</taxon>
        <taxon>Pseudomonadati</taxon>
        <taxon>Pseudomonadota</taxon>
        <taxon>Betaproteobacteria</taxon>
        <taxon>Nitrosomonadales</taxon>
        <taxon>Nitrosomonadaceae</taxon>
        <taxon>Nitrosomonas</taxon>
    </lineage>
</organism>
<evidence type="ECO:0000313" key="3">
    <source>
        <dbReference type="Proteomes" id="UP000321055"/>
    </source>
</evidence>
<reference evidence="2 3" key="1">
    <citation type="submission" date="2018-09" db="EMBL/GenBank/DDBJ databases">
        <title>Metagenome Assembled Genomes from an Advanced Water Purification Facility.</title>
        <authorList>
            <person name="Stamps B.W."/>
            <person name="Spear J.R."/>
        </authorList>
    </citation>
    <scope>NUCLEOTIDE SEQUENCE [LARGE SCALE GENOMIC DNA]</scope>
    <source>
        <strain evidence="2">Bin_54_1</strain>
    </source>
</reference>
<dbReference type="PANTHER" id="PTHR10098:SF108">
    <property type="entry name" value="TETRATRICOPEPTIDE REPEAT PROTEIN 28"/>
    <property type="match status" value="1"/>
</dbReference>
<keyword evidence="2" id="KW-0547">Nucleotide-binding</keyword>
<comment type="caution">
    <text evidence="2">The sequence shown here is derived from an EMBL/GenBank/DDBJ whole genome shotgun (WGS) entry which is preliminary data.</text>
</comment>
<dbReference type="GO" id="GO:0005524">
    <property type="term" value="F:ATP binding"/>
    <property type="evidence" value="ECO:0007669"/>
    <property type="project" value="UniProtKB-KW"/>
</dbReference>
<sequence>MSSPGLWEGLKEEQKAVVQLLLGQNDLTTGQDFLRQRLDQLIRSLAFDLDLNTPQFIEQQTTNAPHGSSPWLTYAHRQAQLIGRDHDLQQLRGFFEQEAMFGWWLITGAGGIGKSRLALEALIQHQATWEVGFLTKAKLDKPDALDQWLPVAPTIVVIDYAAEKSEAIGNWLDHLLKHQDDFDFPVRLLLLEREYRQQTWWEKLMPATTAGNRRQQALYQQPHELRLLARNEQHQALQSFLHTLHCNIPLPEADDTFWTVLHELSSHGRPLFIGMVAITITSHGLNRIRHWDQVELLNYVLRHEQEAWRRQIAAQELTPHQNNLFDLLALSSITAGFDGINEDSLFQTLNQSALFPNEQILERALKLLPTLSGNPAGYLQPDIFAEYFLLTHWPDHNGKLSRTAKKHLLAASQLALNNTLACIARCAVDYPHDTVAWQWWNYLHENAAIEASPLNELVFGIIGQLRLQGKYRVALQYWLPKLLSDSKDLKSRARAINLAGLLNDHLGNYDIALQSYEESLVIWQEISNKSGEGTTLNNISQIFKVRGDYETALDYLKKSLTIQQEIGDKYGEGTTLNNISQIYDARGDYETALDYLKKSLTIQQEIGDKSGEGTTLNNISQIYHARGDYETALDYLKKSLTIRQEIGDKSGEGATLNNISQIFKVRGDYETALDYLKKSLTIQQEIGNKSGEGTTLNNISQIFKVRGDYETALDYLKKSLAIQQEIGDKYGEGTTLNNISQIFKVRGDYETALDYLKKSLAIQQEIGDKYGEGTT</sequence>
<keyword evidence="2" id="KW-0067">ATP-binding</keyword>
<name>A0A5C7VVD6_9PROT</name>
<protein>
    <submittedName>
        <fullName evidence="2">ATP-binding protein</fullName>
    </submittedName>
</protein>
<dbReference type="InterPro" id="IPR011990">
    <property type="entry name" value="TPR-like_helical_dom_sf"/>
</dbReference>
<evidence type="ECO:0000256" key="1">
    <source>
        <dbReference type="PROSITE-ProRule" id="PRU00339"/>
    </source>
</evidence>
<dbReference type="EMBL" id="SSFX01000048">
    <property type="protein sequence ID" value="TXI28513.1"/>
    <property type="molecule type" value="Genomic_DNA"/>
</dbReference>
<evidence type="ECO:0000313" key="2">
    <source>
        <dbReference type="EMBL" id="TXI28513.1"/>
    </source>
</evidence>
<feature type="repeat" description="TPR" evidence="1">
    <location>
        <begin position="573"/>
        <end position="606"/>
    </location>
</feature>
<dbReference type="Pfam" id="PF13424">
    <property type="entry name" value="TPR_12"/>
    <property type="match status" value="3"/>
</dbReference>
<dbReference type="Proteomes" id="UP000321055">
    <property type="component" value="Unassembled WGS sequence"/>
</dbReference>
<gene>
    <name evidence="2" type="ORF">E6Q60_07105</name>
</gene>
<dbReference type="InterPro" id="IPR019734">
    <property type="entry name" value="TPR_rpt"/>
</dbReference>